<dbReference type="NCBIfam" id="NF007129">
    <property type="entry name" value="PRK09570.1"/>
    <property type="match status" value="1"/>
</dbReference>
<dbReference type="Gene3D" id="3.90.940.20">
    <property type="entry name" value="RPB5-like RNA polymerase subunit"/>
    <property type="match status" value="1"/>
</dbReference>
<dbReference type="GO" id="GO:0006362">
    <property type="term" value="P:transcription elongation by RNA polymerase I"/>
    <property type="evidence" value="ECO:0007669"/>
    <property type="project" value="TreeGrafter"/>
</dbReference>
<evidence type="ECO:0000313" key="4">
    <source>
        <dbReference type="Proteomes" id="UP000192356"/>
    </source>
</evidence>
<evidence type="ECO:0000259" key="2">
    <source>
        <dbReference type="Pfam" id="PF01191"/>
    </source>
</evidence>
<keyword evidence="1" id="KW-0804">Transcription</keyword>
<dbReference type="InterPro" id="IPR035913">
    <property type="entry name" value="RPB5-like_sf"/>
</dbReference>
<dbReference type="EMBL" id="LVKB01000086">
    <property type="protein sequence ID" value="ORD96470.1"/>
    <property type="molecule type" value="Genomic_DNA"/>
</dbReference>
<evidence type="ECO:0000256" key="1">
    <source>
        <dbReference type="ARBA" id="ARBA00023163"/>
    </source>
</evidence>
<organism evidence="3 4">
    <name type="scientific">Hepatospora eriocheir</name>
    <dbReference type="NCBI Taxonomy" id="1081669"/>
    <lineage>
        <taxon>Eukaryota</taxon>
        <taxon>Fungi</taxon>
        <taxon>Fungi incertae sedis</taxon>
        <taxon>Microsporidia</taxon>
        <taxon>Hepatosporidae</taxon>
        <taxon>Hepatospora</taxon>
    </lineage>
</organism>
<feature type="domain" description="RNA polymerase subunit H/Rpb5 C-terminal" evidence="2">
    <location>
        <begin position="32"/>
        <end position="104"/>
    </location>
</feature>
<dbReference type="GO" id="GO:0003677">
    <property type="term" value="F:DNA binding"/>
    <property type="evidence" value="ECO:0007669"/>
    <property type="project" value="InterPro"/>
</dbReference>
<dbReference type="PANTHER" id="PTHR10535:SF0">
    <property type="entry name" value="DNA-DIRECTED RNA POLYMERASES I, II, AND III SUBUNIT RPABC1"/>
    <property type="match status" value="1"/>
</dbReference>
<dbReference type="GO" id="GO:0005665">
    <property type="term" value="C:RNA polymerase II, core complex"/>
    <property type="evidence" value="ECO:0007669"/>
    <property type="project" value="TreeGrafter"/>
</dbReference>
<dbReference type="SUPFAM" id="SSF55287">
    <property type="entry name" value="RPB5-like RNA polymerase subunit"/>
    <property type="match status" value="1"/>
</dbReference>
<dbReference type="GO" id="GO:0005736">
    <property type="term" value="C:RNA polymerase I complex"/>
    <property type="evidence" value="ECO:0007669"/>
    <property type="project" value="TreeGrafter"/>
</dbReference>
<dbReference type="VEuPathDB" id="MicrosporidiaDB:HERIO_1610"/>
<dbReference type="OrthoDB" id="248779at2759"/>
<dbReference type="VEuPathDB" id="MicrosporidiaDB:A0H76_105"/>
<keyword evidence="4" id="KW-1185">Reference proteome</keyword>
<dbReference type="InterPro" id="IPR000783">
    <property type="entry name" value="RNA_pol_subH/Rpb5_C"/>
</dbReference>
<dbReference type="Proteomes" id="UP000192356">
    <property type="component" value="Unassembled WGS sequence"/>
</dbReference>
<accession>A0A1X0Q9K8</accession>
<dbReference type="GO" id="GO:0042797">
    <property type="term" value="P:tRNA transcription by RNA polymerase III"/>
    <property type="evidence" value="ECO:0007669"/>
    <property type="project" value="TreeGrafter"/>
</dbReference>
<dbReference type="AlphaFoldDB" id="A0A1X0Q9K8"/>
<dbReference type="GO" id="GO:0003899">
    <property type="term" value="F:DNA-directed RNA polymerase activity"/>
    <property type="evidence" value="ECO:0007669"/>
    <property type="project" value="InterPro"/>
</dbReference>
<dbReference type="PANTHER" id="PTHR10535">
    <property type="entry name" value="DNA-DIRECTED RNA POLYMERASES I, II, AND III SUBUNIT RPABC1"/>
    <property type="match status" value="1"/>
</dbReference>
<dbReference type="Pfam" id="PF01191">
    <property type="entry name" value="RNA_pol_Rpb5_C"/>
    <property type="match status" value="1"/>
</dbReference>
<sequence>MHNKLNHACVSYLNSVRANIFVEGFLFNELLFNPTKHELVPHHKIMNQLEITELLKKHSCTLENLPKILSTDIITRYLGAKVNDVISIQRQSKTAKTSIYYRVVKNS</sequence>
<proteinExistence type="predicted"/>
<dbReference type="GO" id="GO:0005666">
    <property type="term" value="C:RNA polymerase III complex"/>
    <property type="evidence" value="ECO:0007669"/>
    <property type="project" value="TreeGrafter"/>
</dbReference>
<dbReference type="GO" id="GO:0006366">
    <property type="term" value="P:transcription by RNA polymerase II"/>
    <property type="evidence" value="ECO:0007669"/>
    <property type="project" value="TreeGrafter"/>
</dbReference>
<gene>
    <name evidence="3" type="primary">RPAB1</name>
    <name evidence="3" type="ORF">HERIO_1610</name>
</gene>
<name>A0A1X0Q9K8_9MICR</name>
<evidence type="ECO:0000313" key="3">
    <source>
        <dbReference type="EMBL" id="ORD96470.1"/>
    </source>
</evidence>
<dbReference type="InterPro" id="IPR014381">
    <property type="entry name" value="Arch_Rpo5/euc_Rpb5"/>
</dbReference>
<comment type="caution">
    <text evidence="3">The sequence shown here is derived from an EMBL/GenBank/DDBJ whole genome shotgun (WGS) entry which is preliminary data.</text>
</comment>
<reference evidence="3 4" key="1">
    <citation type="journal article" date="2017" name="Environ. Microbiol.">
        <title>Decay of the glycolytic pathway and adaptation to intranuclear parasitism within Enterocytozoonidae microsporidia.</title>
        <authorList>
            <person name="Wiredu Boakye D."/>
            <person name="Jaroenlak P."/>
            <person name="Prachumwat A."/>
            <person name="Williams T.A."/>
            <person name="Bateman K.S."/>
            <person name="Itsathitphaisarn O."/>
            <person name="Sritunyalucksana K."/>
            <person name="Paszkiewicz K.H."/>
            <person name="Moore K.A."/>
            <person name="Stentiford G.D."/>
            <person name="Williams B.A."/>
        </authorList>
    </citation>
    <scope>NUCLEOTIDE SEQUENCE [LARGE SCALE GENOMIC DNA]</scope>
    <source>
        <strain evidence="3 4">GB1</strain>
    </source>
</reference>
<protein>
    <submittedName>
        <fullName evidence="3">RPAB1</fullName>
    </submittedName>
</protein>